<dbReference type="RefSeq" id="WP_348826613.1">
    <property type="nucleotide sequence ID" value="NZ_CP098827.1"/>
</dbReference>
<evidence type="ECO:0000256" key="1">
    <source>
        <dbReference type="SAM" id="MobiDB-lite"/>
    </source>
</evidence>
<keyword evidence="2" id="KW-0732">Signal</keyword>
<gene>
    <name evidence="3" type="ORF">NFG58_12525</name>
</gene>
<reference evidence="3" key="1">
    <citation type="submission" date="2022-06" db="EMBL/GenBank/DDBJ databases">
        <title>A novel DMS-producing enzyme.</title>
        <authorList>
            <person name="Zhang Y."/>
        </authorList>
    </citation>
    <scope>NUCLEOTIDE SEQUENCE</scope>
    <source>
        <strain evidence="3">RT37</strain>
    </source>
</reference>
<accession>A0AAU7KCS8</accession>
<organism evidence="3">
    <name type="scientific">Halomonas sp. RT37</name>
    <dbReference type="NCBI Taxonomy" id="2950872"/>
    <lineage>
        <taxon>Bacteria</taxon>
        <taxon>Pseudomonadati</taxon>
        <taxon>Pseudomonadota</taxon>
        <taxon>Gammaproteobacteria</taxon>
        <taxon>Oceanospirillales</taxon>
        <taxon>Halomonadaceae</taxon>
        <taxon>Halomonas</taxon>
    </lineage>
</organism>
<sequence>MPALRRLLARPSTPLVAILTFSALTSMTPAMADSLELPAQARIDVSIIEGIDLDSAGQRLDDVMLKPAADAEGRTDLPHYCVLVGDAKRDGQRLRITTEALTCVETDGGESHIYSGELIAGAYDEDGQFGIAACDDDGCRLDADRVFQLELTEPLAIEQMPNPSAQLNAERRGEDADNEAKQATPSSQTTPSE</sequence>
<protein>
    <recommendedName>
        <fullName evidence="4">DUF3617 family protein</fullName>
    </recommendedName>
</protein>
<dbReference type="AlphaFoldDB" id="A0AAU7KCS8"/>
<name>A0AAU7KCS8_9GAMM</name>
<evidence type="ECO:0000256" key="2">
    <source>
        <dbReference type="SAM" id="SignalP"/>
    </source>
</evidence>
<feature type="chain" id="PRO_5043761643" description="DUF3617 family protein" evidence="2">
    <location>
        <begin position="33"/>
        <end position="193"/>
    </location>
</feature>
<feature type="compositionally biased region" description="Polar residues" evidence="1">
    <location>
        <begin position="181"/>
        <end position="193"/>
    </location>
</feature>
<proteinExistence type="predicted"/>
<evidence type="ECO:0008006" key="4">
    <source>
        <dbReference type="Google" id="ProtNLM"/>
    </source>
</evidence>
<dbReference type="EMBL" id="CP098827">
    <property type="protein sequence ID" value="XBO69452.1"/>
    <property type="molecule type" value="Genomic_DNA"/>
</dbReference>
<evidence type="ECO:0000313" key="3">
    <source>
        <dbReference type="EMBL" id="XBO69452.1"/>
    </source>
</evidence>
<feature type="region of interest" description="Disordered" evidence="1">
    <location>
        <begin position="157"/>
        <end position="193"/>
    </location>
</feature>
<feature type="signal peptide" evidence="2">
    <location>
        <begin position="1"/>
        <end position="32"/>
    </location>
</feature>
<feature type="compositionally biased region" description="Basic and acidic residues" evidence="1">
    <location>
        <begin position="169"/>
        <end position="180"/>
    </location>
</feature>